<proteinExistence type="predicted"/>
<accession>A0ABP7EWW8</accession>
<organism evidence="2 3">
    <name type="scientific">Salinactinospora qingdaonensis</name>
    <dbReference type="NCBI Taxonomy" id="702744"/>
    <lineage>
        <taxon>Bacteria</taxon>
        <taxon>Bacillati</taxon>
        <taxon>Actinomycetota</taxon>
        <taxon>Actinomycetes</taxon>
        <taxon>Streptosporangiales</taxon>
        <taxon>Nocardiopsidaceae</taxon>
        <taxon>Salinactinospora</taxon>
    </lineage>
</organism>
<name>A0ABP7EWW8_9ACTN</name>
<sequence length="126" mass="13587">MAAVKDDEGGRRWRTVEPRRLKGRVDKGIPLPFLPPHRGLAARVGVATSAIVTGVGAEGESAPARGYRRGEDAERRRFWVMVQLQKVAEGGTRRHGEWTELGAMVPAASRGGCTPVPSGGKHRHSS</sequence>
<protein>
    <submittedName>
        <fullName evidence="2">Uncharacterized protein</fullName>
    </submittedName>
</protein>
<feature type="region of interest" description="Disordered" evidence="1">
    <location>
        <begin position="107"/>
        <end position="126"/>
    </location>
</feature>
<evidence type="ECO:0000313" key="3">
    <source>
        <dbReference type="Proteomes" id="UP001500908"/>
    </source>
</evidence>
<reference evidence="3" key="1">
    <citation type="journal article" date="2019" name="Int. J. Syst. Evol. Microbiol.">
        <title>The Global Catalogue of Microorganisms (GCM) 10K type strain sequencing project: providing services to taxonomists for standard genome sequencing and annotation.</title>
        <authorList>
            <consortium name="The Broad Institute Genomics Platform"/>
            <consortium name="The Broad Institute Genome Sequencing Center for Infectious Disease"/>
            <person name="Wu L."/>
            <person name="Ma J."/>
        </authorList>
    </citation>
    <scope>NUCLEOTIDE SEQUENCE [LARGE SCALE GENOMIC DNA]</scope>
    <source>
        <strain evidence="3">JCM 17137</strain>
    </source>
</reference>
<dbReference type="Proteomes" id="UP001500908">
    <property type="component" value="Unassembled WGS sequence"/>
</dbReference>
<dbReference type="EMBL" id="BAABDD010000001">
    <property type="protein sequence ID" value="GAA3725880.1"/>
    <property type="molecule type" value="Genomic_DNA"/>
</dbReference>
<evidence type="ECO:0000313" key="2">
    <source>
        <dbReference type="EMBL" id="GAA3725880.1"/>
    </source>
</evidence>
<gene>
    <name evidence="2" type="ORF">GCM10022402_03260</name>
</gene>
<evidence type="ECO:0000256" key="1">
    <source>
        <dbReference type="SAM" id="MobiDB-lite"/>
    </source>
</evidence>
<comment type="caution">
    <text evidence="2">The sequence shown here is derived from an EMBL/GenBank/DDBJ whole genome shotgun (WGS) entry which is preliminary data.</text>
</comment>
<keyword evidence="3" id="KW-1185">Reference proteome</keyword>